<protein>
    <submittedName>
        <fullName evidence="3">Nucleotide excision repair endonuclease</fullName>
    </submittedName>
</protein>
<dbReference type="CDD" id="cd10434">
    <property type="entry name" value="GIY-YIG_UvrC_Cho"/>
    <property type="match status" value="1"/>
</dbReference>
<dbReference type="GO" id="GO:0004519">
    <property type="term" value="F:endonuclease activity"/>
    <property type="evidence" value="ECO:0007669"/>
    <property type="project" value="UniProtKB-KW"/>
</dbReference>
<dbReference type="PROSITE" id="PS50164">
    <property type="entry name" value="GIY_YIG"/>
    <property type="match status" value="1"/>
</dbReference>
<evidence type="ECO:0000256" key="1">
    <source>
        <dbReference type="SAM" id="MobiDB-lite"/>
    </source>
</evidence>
<dbReference type="AlphaFoldDB" id="A0A937XAE8"/>
<dbReference type="Gene3D" id="3.40.1440.10">
    <property type="entry name" value="GIY-YIG endonuclease"/>
    <property type="match status" value="1"/>
</dbReference>
<dbReference type="InterPro" id="IPR047296">
    <property type="entry name" value="GIY-YIG_UvrC_Cho"/>
</dbReference>
<dbReference type="InterPro" id="IPR035901">
    <property type="entry name" value="GIY-YIG_endonuc_sf"/>
</dbReference>
<keyword evidence="3" id="KW-0540">Nuclease</keyword>
<feature type="region of interest" description="Disordered" evidence="1">
    <location>
        <begin position="174"/>
        <end position="201"/>
    </location>
</feature>
<comment type="caution">
    <text evidence="3">The sequence shown here is derived from an EMBL/GenBank/DDBJ whole genome shotgun (WGS) entry which is preliminary data.</text>
</comment>
<organism evidence="3 4">
    <name type="scientific">Eiseniibacteriota bacterium</name>
    <dbReference type="NCBI Taxonomy" id="2212470"/>
    <lineage>
        <taxon>Bacteria</taxon>
        <taxon>Candidatus Eiseniibacteriota</taxon>
    </lineage>
</organism>
<dbReference type="GO" id="GO:0006289">
    <property type="term" value="P:nucleotide-excision repair"/>
    <property type="evidence" value="ECO:0007669"/>
    <property type="project" value="InterPro"/>
</dbReference>
<dbReference type="PANTHER" id="PTHR30562">
    <property type="entry name" value="UVRC/OXIDOREDUCTASE"/>
    <property type="match status" value="1"/>
</dbReference>
<evidence type="ECO:0000259" key="2">
    <source>
        <dbReference type="PROSITE" id="PS50164"/>
    </source>
</evidence>
<dbReference type="Pfam" id="PF01541">
    <property type="entry name" value="GIY-YIG"/>
    <property type="match status" value="1"/>
</dbReference>
<dbReference type="Proteomes" id="UP000748308">
    <property type="component" value="Unassembled WGS sequence"/>
</dbReference>
<evidence type="ECO:0000313" key="3">
    <source>
        <dbReference type="EMBL" id="MBM3316841.1"/>
    </source>
</evidence>
<sequence>MGQVELLERIAAHLASEPDLPAEEIARVHLRLLAPGGIAAAGLVRAVLGRDRRFVEGPAGRWRIALPPQSSLQPPVLLLDLAAPAGSGREPWLWRAAATPWDGSSIGRRIVVHQGGERSDALAELAGMLDEHPVATEQASALGRWLSVVERMHALPEPEATVVDLRAWRRLRGGEPGQGARAGGEARAAADAAPEAHESGEDLHGRLARLAEELESVRAAAQQRGLHSWAEVAAAPGAARERAELELRGLERGFAPADLDAVPEAPGIYRFFDRGGCLLYVGKSKNLRRRLAAHLGPAEIQGPRAARLREIHRFECETSGSELEALIREAREIRERGPAWNIRVEFGLAPADPAPSQRDLLLLLPGAGAPAALFALAGERAAWRRLAADALPAPRALEAALAAFFRDGALPEGFEEIDPPERVLVRRYLAWGPEEAVILRPLDFPAASDLATAVLSGAAAGADPPGRRVARAGGGRCASGGAPVLPAAPGPGGAGAP</sequence>
<dbReference type="SUPFAM" id="SSF82771">
    <property type="entry name" value="GIY-YIG endonuclease"/>
    <property type="match status" value="1"/>
</dbReference>
<dbReference type="InterPro" id="IPR050066">
    <property type="entry name" value="UvrABC_protein_C"/>
</dbReference>
<feature type="domain" description="GIY-YIG" evidence="2">
    <location>
        <begin position="264"/>
        <end position="342"/>
    </location>
</feature>
<dbReference type="PANTHER" id="PTHR30562:SF1">
    <property type="entry name" value="UVRABC SYSTEM PROTEIN C"/>
    <property type="match status" value="1"/>
</dbReference>
<dbReference type="SMART" id="SM00465">
    <property type="entry name" value="GIYc"/>
    <property type="match status" value="1"/>
</dbReference>
<feature type="region of interest" description="Disordered" evidence="1">
    <location>
        <begin position="458"/>
        <end position="497"/>
    </location>
</feature>
<proteinExistence type="predicted"/>
<reference evidence="3" key="1">
    <citation type="submission" date="2019-03" db="EMBL/GenBank/DDBJ databases">
        <title>Lake Tanganyika Metagenome-Assembled Genomes (MAGs).</title>
        <authorList>
            <person name="Tran P."/>
        </authorList>
    </citation>
    <scope>NUCLEOTIDE SEQUENCE</scope>
    <source>
        <strain evidence="3">M_DeepCast_400m_m2_100</strain>
    </source>
</reference>
<accession>A0A937XAE8</accession>
<dbReference type="GO" id="GO:0009380">
    <property type="term" value="C:excinuclease repair complex"/>
    <property type="evidence" value="ECO:0007669"/>
    <property type="project" value="TreeGrafter"/>
</dbReference>
<dbReference type="EMBL" id="VGIY01000047">
    <property type="protein sequence ID" value="MBM3316841.1"/>
    <property type="molecule type" value="Genomic_DNA"/>
</dbReference>
<dbReference type="InterPro" id="IPR000305">
    <property type="entry name" value="GIY-YIG_endonuc"/>
</dbReference>
<keyword evidence="3" id="KW-0378">Hydrolase</keyword>
<feature type="compositionally biased region" description="Low complexity" evidence="1">
    <location>
        <begin position="183"/>
        <end position="193"/>
    </location>
</feature>
<evidence type="ECO:0000313" key="4">
    <source>
        <dbReference type="Proteomes" id="UP000748308"/>
    </source>
</evidence>
<gene>
    <name evidence="3" type="ORF">FJY75_03215</name>
</gene>
<keyword evidence="3" id="KW-0255">Endonuclease</keyword>
<name>A0A937XAE8_UNCEI</name>